<dbReference type="InterPro" id="IPR014724">
    <property type="entry name" value="RNA_pol_RPB2_OB-fold"/>
</dbReference>
<dbReference type="PROSITE" id="PS01166">
    <property type="entry name" value="RNA_POL_BETA"/>
    <property type="match status" value="1"/>
</dbReference>
<dbReference type="InterPro" id="IPR019969">
    <property type="entry name" value="RNAP_Rpo2"/>
</dbReference>
<keyword evidence="9" id="KW-0862">Zinc</keyword>
<comment type="similarity">
    <text evidence="3 15">Belongs to the RNA polymerase beta chain family.</text>
</comment>
<dbReference type="Proteomes" id="UP000070284">
    <property type="component" value="Unassembled WGS sequence"/>
</dbReference>
<feature type="domain" description="DNA-directed RNA polymerase subunit 2 hybrid-binding" evidence="17">
    <location>
        <begin position="636"/>
        <end position="1008"/>
    </location>
</feature>
<dbReference type="AlphaFoldDB" id="A0A133ULB6"/>
<dbReference type="InterPro" id="IPR037033">
    <property type="entry name" value="DNA-dir_RNAP_su2_hyb_sf"/>
</dbReference>
<evidence type="ECO:0000259" key="23">
    <source>
        <dbReference type="Pfam" id="PF04567"/>
    </source>
</evidence>
<evidence type="ECO:0000256" key="13">
    <source>
        <dbReference type="ARBA" id="ARBA00025838"/>
    </source>
</evidence>
<dbReference type="Pfam" id="PF04563">
    <property type="entry name" value="RNA_pol_Rpb2_1"/>
    <property type="match status" value="1"/>
</dbReference>
<dbReference type="Pfam" id="PF00562">
    <property type="entry name" value="RNA_pol_Rpb2_6"/>
    <property type="match status" value="1"/>
</dbReference>
<dbReference type="GO" id="GO:0006351">
    <property type="term" value="P:DNA-templated transcription"/>
    <property type="evidence" value="ECO:0007669"/>
    <property type="project" value="InterPro"/>
</dbReference>
<dbReference type="GO" id="GO:0032549">
    <property type="term" value="F:ribonucleoside binding"/>
    <property type="evidence" value="ECO:0007669"/>
    <property type="project" value="InterPro"/>
</dbReference>
<feature type="domain" description="RNA polymerase Rpb2" evidence="18">
    <location>
        <begin position="1010"/>
        <end position="1101"/>
    </location>
</feature>
<dbReference type="NCBIfam" id="NF007175">
    <property type="entry name" value="PRK09606.1"/>
    <property type="match status" value="1"/>
</dbReference>
<evidence type="ECO:0000256" key="10">
    <source>
        <dbReference type="ARBA" id="ARBA00023125"/>
    </source>
</evidence>
<dbReference type="InterPro" id="IPR007641">
    <property type="entry name" value="RNA_pol_Rpb2_7"/>
</dbReference>
<evidence type="ECO:0000259" key="21">
    <source>
        <dbReference type="Pfam" id="PF04565"/>
    </source>
</evidence>
<evidence type="ECO:0000259" key="22">
    <source>
        <dbReference type="Pfam" id="PF04566"/>
    </source>
</evidence>
<comment type="function">
    <text evidence="16">DNA-dependent RNA polymerase catalyzes the transcription of DNA into RNA using the four ribonucleoside triphosphates as substrates.</text>
</comment>
<evidence type="ECO:0000256" key="15">
    <source>
        <dbReference type="RuleBase" id="RU000434"/>
    </source>
</evidence>
<keyword evidence="6 16" id="KW-0808">Transferase</keyword>
<dbReference type="GO" id="GO:0000428">
    <property type="term" value="C:DNA-directed RNA polymerase complex"/>
    <property type="evidence" value="ECO:0007669"/>
    <property type="project" value="UniProtKB-KW"/>
</dbReference>
<dbReference type="Pfam" id="PF04560">
    <property type="entry name" value="RNA_pol_Rpb2_7"/>
    <property type="match status" value="1"/>
</dbReference>
<evidence type="ECO:0000259" key="18">
    <source>
        <dbReference type="Pfam" id="PF04560"/>
    </source>
</evidence>
<dbReference type="Gene3D" id="3.90.1110.10">
    <property type="entry name" value="RNA polymerase Rpb2, domain 2"/>
    <property type="match status" value="1"/>
</dbReference>
<evidence type="ECO:0000256" key="3">
    <source>
        <dbReference type="ARBA" id="ARBA00006835"/>
    </source>
</evidence>
<evidence type="ECO:0000256" key="5">
    <source>
        <dbReference type="ARBA" id="ARBA00022490"/>
    </source>
</evidence>
<dbReference type="Gene3D" id="2.40.270.10">
    <property type="entry name" value="DNA-directed RNA polymerase, subunit 2, domain 6"/>
    <property type="match status" value="1"/>
</dbReference>
<dbReference type="GO" id="GO:0003677">
    <property type="term" value="F:DNA binding"/>
    <property type="evidence" value="ECO:0007669"/>
    <property type="project" value="UniProtKB-KW"/>
</dbReference>
<evidence type="ECO:0000259" key="17">
    <source>
        <dbReference type="Pfam" id="PF00562"/>
    </source>
</evidence>
<comment type="caution">
    <text evidence="24">The sequence shown here is derived from an EMBL/GenBank/DDBJ whole genome shotgun (WGS) entry which is preliminary data.</text>
</comment>
<reference evidence="24 25" key="1">
    <citation type="journal article" date="2016" name="Sci. Rep.">
        <title>Metabolic traits of an uncultured archaeal lineage -MSBL1- from brine pools of the Red Sea.</title>
        <authorList>
            <person name="Mwirichia R."/>
            <person name="Alam I."/>
            <person name="Rashid M."/>
            <person name="Vinu M."/>
            <person name="Ba-Alawi W."/>
            <person name="Anthony Kamau A."/>
            <person name="Kamanda Ngugi D."/>
            <person name="Goker M."/>
            <person name="Klenk H.P."/>
            <person name="Bajic V."/>
            <person name="Stingl U."/>
        </authorList>
    </citation>
    <scope>NUCLEOTIDE SEQUENCE [LARGE SCALE GENOMIC DNA]</scope>
    <source>
        <strain evidence="24">SCGC-AAA259E19</strain>
    </source>
</reference>
<evidence type="ECO:0000256" key="7">
    <source>
        <dbReference type="ARBA" id="ARBA00022695"/>
    </source>
</evidence>
<evidence type="ECO:0000256" key="14">
    <source>
        <dbReference type="ARBA" id="ARBA00048552"/>
    </source>
</evidence>
<feature type="domain" description="RNA polymerase Rpb2" evidence="23">
    <location>
        <begin position="588"/>
        <end position="620"/>
    </location>
</feature>
<feature type="domain" description="RNA polymerase Rpb2" evidence="22">
    <location>
        <begin position="506"/>
        <end position="567"/>
    </location>
</feature>
<accession>A0A133ULB6</accession>
<evidence type="ECO:0000256" key="2">
    <source>
        <dbReference type="ARBA" id="ARBA00004496"/>
    </source>
</evidence>
<dbReference type="EMBL" id="LHXO01000028">
    <property type="protein sequence ID" value="KXA95018.1"/>
    <property type="molecule type" value="Genomic_DNA"/>
</dbReference>
<evidence type="ECO:0000259" key="19">
    <source>
        <dbReference type="Pfam" id="PF04561"/>
    </source>
</evidence>
<evidence type="ECO:0000256" key="1">
    <source>
        <dbReference type="ARBA" id="ARBA00001947"/>
    </source>
</evidence>
<dbReference type="EC" id="2.7.7.6" evidence="16"/>
<keyword evidence="4 16" id="KW-0240">DNA-directed RNA polymerase</keyword>
<evidence type="ECO:0000256" key="11">
    <source>
        <dbReference type="ARBA" id="ARBA00023163"/>
    </source>
</evidence>
<evidence type="ECO:0000313" key="25">
    <source>
        <dbReference type="Proteomes" id="UP000070284"/>
    </source>
</evidence>
<comment type="subunit">
    <text evidence="13">Part of the RNA polymerase complex.</text>
</comment>
<dbReference type="Pfam" id="PF04565">
    <property type="entry name" value="RNA_pol_Rpb2_3"/>
    <property type="match status" value="1"/>
</dbReference>
<dbReference type="NCBIfam" id="NF006335">
    <property type="entry name" value="PRK08565.1"/>
    <property type="match status" value="1"/>
</dbReference>
<keyword evidence="8" id="KW-0479">Metal-binding</keyword>
<evidence type="ECO:0000313" key="24">
    <source>
        <dbReference type="EMBL" id="KXA95018.1"/>
    </source>
</evidence>
<dbReference type="Gene3D" id="3.90.1800.10">
    <property type="entry name" value="RNA polymerase alpha subunit dimerisation domain"/>
    <property type="match status" value="1"/>
</dbReference>
<evidence type="ECO:0000256" key="16">
    <source>
        <dbReference type="RuleBase" id="RU363031"/>
    </source>
</evidence>
<dbReference type="PATRIC" id="fig|1698264.3.peg.1111"/>
<dbReference type="Gene3D" id="3.90.1100.10">
    <property type="match status" value="1"/>
</dbReference>
<dbReference type="InterPro" id="IPR007647">
    <property type="entry name" value="RNA_pol_Rpb2_5"/>
</dbReference>
<evidence type="ECO:0000256" key="9">
    <source>
        <dbReference type="ARBA" id="ARBA00022833"/>
    </source>
</evidence>
<gene>
    <name evidence="24" type="ORF">AKJ65_02765</name>
</gene>
<dbReference type="InterPro" id="IPR007646">
    <property type="entry name" value="RNA_pol_Rpb2_4"/>
</dbReference>
<dbReference type="InterPro" id="IPR007120">
    <property type="entry name" value="DNA-dir_RNAP_su2_dom"/>
</dbReference>
<dbReference type="CDD" id="cd00653">
    <property type="entry name" value="RNA_pol_B_RPB2"/>
    <property type="match status" value="1"/>
</dbReference>
<keyword evidence="7 16" id="KW-0548">Nucleotidyltransferase</keyword>
<comment type="catalytic activity">
    <reaction evidence="14 16">
        <text>RNA(n) + a ribonucleoside 5'-triphosphate = RNA(n+1) + diphosphate</text>
        <dbReference type="Rhea" id="RHEA:21248"/>
        <dbReference type="Rhea" id="RHEA-COMP:14527"/>
        <dbReference type="Rhea" id="RHEA-COMP:17342"/>
        <dbReference type="ChEBI" id="CHEBI:33019"/>
        <dbReference type="ChEBI" id="CHEBI:61557"/>
        <dbReference type="ChEBI" id="CHEBI:140395"/>
        <dbReference type="EC" id="2.7.7.6"/>
    </reaction>
</comment>
<dbReference type="InterPro" id="IPR007645">
    <property type="entry name" value="RNA_pol_Rpb2_3"/>
</dbReference>
<keyword evidence="5" id="KW-0963">Cytoplasm</keyword>
<comment type="function">
    <text evidence="12">DNA-dependent RNA polymerase (RNAP) catalyzes the transcription of DNA into RNA using the four ribonucleoside triphosphates as substrates. The Rpo2 subunit (Rpo2N and Rpo2C in this organism) is implicated in DNA promoter recognition and in nucleotide binding.</text>
</comment>
<keyword evidence="11 16" id="KW-0804">Transcription</keyword>
<dbReference type="InterPro" id="IPR007642">
    <property type="entry name" value="RNA_pol_Rpb2_2"/>
</dbReference>
<keyword evidence="25" id="KW-1185">Reference proteome</keyword>
<dbReference type="InterPro" id="IPR007644">
    <property type="entry name" value="RNA_pol_bsu_protrusion"/>
</dbReference>
<organism evidence="24 25">
    <name type="scientific">candidate division MSBL1 archaeon SCGC-AAA259E19</name>
    <dbReference type="NCBI Taxonomy" id="1698264"/>
    <lineage>
        <taxon>Archaea</taxon>
        <taxon>Methanobacteriati</taxon>
        <taxon>Methanobacteriota</taxon>
        <taxon>candidate division MSBL1</taxon>
    </lineage>
</organism>
<dbReference type="Gene3D" id="3.90.1070.20">
    <property type="match status" value="1"/>
</dbReference>
<dbReference type="GO" id="GO:0005737">
    <property type="term" value="C:cytoplasm"/>
    <property type="evidence" value="ECO:0007669"/>
    <property type="project" value="UniProtKB-SubCell"/>
</dbReference>
<evidence type="ECO:0000256" key="12">
    <source>
        <dbReference type="ARBA" id="ARBA00025096"/>
    </source>
</evidence>
<dbReference type="Pfam" id="PF04561">
    <property type="entry name" value="RNA_pol_Rpb2_2"/>
    <property type="match status" value="1"/>
</dbReference>
<dbReference type="InterPro" id="IPR037034">
    <property type="entry name" value="RNA_pol_Rpb2_2_sf"/>
</dbReference>
<feature type="domain" description="RNA polymerase Rpb2" evidence="21">
    <location>
        <begin position="409"/>
        <end position="473"/>
    </location>
</feature>
<dbReference type="InterPro" id="IPR007121">
    <property type="entry name" value="RNA_pol_bsu_CS"/>
</dbReference>
<dbReference type="Pfam" id="PF04567">
    <property type="entry name" value="RNA_pol_Rpb2_5"/>
    <property type="match status" value="1"/>
</dbReference>
<name>A0A133ULB6_9EURY</name>
<dbReference type="NCBIfam" id="TIGR03670">
    <property type="entry name" value="rpoB_arch"/>
    <property type="match status" value="1"/>
</dbReference>
<evidence type="ECO:0000259" key="20">
    <source>
        <dbReference type="Pfam" id="PF04563"/>
    </source>
</evidence>
<evidence type="ECO:0000256" key="4">
    <source>
        <dbReference type="ARBA" id="ARBA00022478"/>
    </source>
</evidence>
<dbReference type="InterPro" id="IPR015712">
    <property type="entry name" value="DNA-dir_RNA_pol_su2"/>
</dbReference>
<comment type="subcellular location">
    <subcellularLocation>
        <location evidence="2">Cytoplasm</location>
    </subcellularLocation>
</comment>
<dbReference type="Pfam" id="PF04566">
    <property type="entry name" value="RNA_pol_Rpb2_4"/>
    <property type="match status" value="1"/>
</dbReference>
<dbReference type="GO" id="GO:0008270">
    <property type="term" value="F:zinc ion binding"/>
    <property type="evidence" value="ECO:0007669"/>
    <property type="project" value="InterPro"/>
</dbReference>
<feature type="domain" description="RNA polymerase beta subunit protrusion" evidence="20">
    <location>
        <begin position="15"/>
        <end position="388"/>
    </location>
</feature>
<dbReference type="FunFam" id="3.90.1800.10:FF:000002">
    <property type="entry name" value="DNA-directed RNA polymerase subunit beta"/>
    <property type="match status" value="1"/>
</dbReference>
<evidence type="ECO:0000256" key="8">
    <source>
        <dbReference type="ARBA" id="ARBA00022723"/>
    </source>
</evidence>
<evidence type="ECO:0000256" key="6">
    <source>
        <dbReference type="ARBA" id="ARBA00022679"/>
    </source>
</evidence>
<dbReference type="Gene3D" id="2.40.50.150">
    <property type="match status" value="1"/>
</dbReference>
<feature type="domain" description="RNA polymerase Rpb2" evidence="19">
    <location>
        <begin position="167"/>
        <end position="341"/>
    </location>
</feature>
<protein>
    <recommendedName>
        <fullName evidence="16">DNA-directed RNA polymerase subunit beta</fullName>
        <ecNumber evidence="16">2.7.7.6</ecNumber>
    </recommendedName>
</protein>
<comment type="cofactor">
    <cofactor evidence="1">
        <name>Zn(2+)</name>
        <dbReference type="ChEBI" id="CHEBI:29105"/>
    </cofactor>
</comment>
<sequence>MDTWTPLKKFFEEKGLVRQHLDSYNSFLEEGLQRVIDNHGDRSDGGWIELDIEGFDVKLGEIRTGKPSVREADGSQPQITPNEARLRNLNYSAPLYLEMAPVINGEEREFKEVYIGDLPTMVKSDLCILSSKSDEERIEAGEDPLDPGGYFIINGTERVLVTQEDLASNRILVERGGRGSTQVAKVFSSREGFRALAVVERKKDALIHVSLPSVPGNIPFVVMMRALGLESDKEIVNAVSEDAEISKEFIENLQEKTDVRSQEEALDFIGQRVARGQTKEYRLERARSTLNRYLLPHIGSDEESWISKAYYLGRMAERTIELALGRRGVDDKDHYANKRLKLAGDLIENVFRLAFIKLARDIKYQLERAESRGREPNVMTAARADVLTERIRHALATGNWPGGRTGVSQLLERTNYVGTLSHLRRVISPLSRNRPHFEARDLHPTHWGRICPSETPEGPNCGLVKNFALSAFVSTGTDESEVERKLRSLGVERLEKGIEWEGKAAVYLNGRLLGPVDDGGRFVNDVRGERRDNNLSDQVNITFYPQTNEVLVNSDQGRSRRPLVVVEDGEPKLTEQIVGKLKSGDLEWRDLVEIGVVEYLDAEEEENALVAVSPDEVTSEHTHLELDPISILGVSAALVPYAEHNQSPRNTYGANMAKQGLGMPASNFQRRVDTRSHLLHYPQKSLVRTRIMDVMNYNERPACQNFVVALMSYEGYNMEDAIIMNKDSIERGLARSTFYRLYETEEGRYPGGQLDKLEKPSEEIRGYAEEELYRNLDDDGLVHVGSRVGGKDVLIGKTSPPRFLEEADEFGMAMEHARRESSERMRPNEEGIVDMALLTENTDGDKLARVRVRDPRIPEIGDKFASRHGQKGVIGMTVKGADMPFTENGISPDVILNPHAIPSRMTVGQLLEMMAGKAGSMKGKQMDGSPFNGVSEEELKEMLKEYGFRPTGEETMYDGKTGKKLKAQIFIGICHYRKLHHMVSDKIHARARGPYQMLARQPTEGRAREGGLRFGEMERDCLIGHGAARLLKDRLLDSSDKYVAKICENCGNFAVHDERRNRTYCPVCGEDTEINEVETSYAFKLLMDELRSMCVSPRLRLEDRA</sequence>
<keyword evidence="10" id="KW-0238">DNA-binding</keyword>
<proteinExistence type="inferred from homology"/>
<dbReference type="SUPFAM" id="SSF64484">
    <property type="entry name" value="beta and beta-prime subunits of DNA dependent RNA-polymerase"/>
    <property type="match status" value="1"/>
</dbReference>
<dbReference type="FunFam" id="2.40.270.10:FF:000011">
    <property type="entry name" value="DNA-directed RNA polymerase subunit beta"/>
    <property type="match status" value="1"/>
</dbReference>
<dbReference type="GO" id="GO:0003899">
    <property type="term" value="F:DNA-directed RNA polymerase activity"/>
    <property type="evidence" value="ECO:0007669"/>
    <property type="project" value="UniProtKB-EC"/>
</dbReference>
<dbReference type="PANTHER" id="PTHR20856">
    <property type="entry name" value="DNA-DIRECTED RNA POLYMERASE I SUBUNIT 2"/>
    <property type="match status" value="1"/>
</dbReference>